<comment type="caution">
    <text evidence="2">The sequence shown here is derived from an EMBL/GenBank/DDBJ whole genome shotgun (WGS) entry which is preliminary data.</text>
</comment>
<keyword evidence="3" id="KW-1185">Reference proteome</keyword>
<evidence type="ECO:0008006" key="4">
    <source>
        <dbReference type="Google" id="ProtNLM"/>
    </source>
</evidence>
<protein>
    <recommendedName>
        <fullName evidence="4">DUF3127 domain-containing protein</fullName>
    </recommendedName>
</protein>
<proteinExistence type="predicted"/>
<dbReference type="Proteomes" id="UP001549146">
    <property type="component" value="Unassembled WGS sequence"/>
</dbReference>
<feature type="region of interest" description="Disordered" evidence="1">
    <location>
        <begin position="96"/>
        <end position="122"/>
    </location>
</feature>
<gene>
    <name evidence="2" type="ORF">ABID46_000630</name>
</gene>
<name>A0ABV2LRM0_9FLAO</name>
<reference evidence="2 3" key="1">
    <citation type="submission" date="2024-06" db="EMBL/GenBank/DDBJ databases">
        <title>Genomic Encyclopedia of Type Strains, Phase IV (KMG-IV): sequencing the most valuable type-strain genomes for metagenomic binning, comparative biology and taxonomic classification.</title>
        <authorList>
            <person name="Goeker M."/>
        </authorList>
    </citation>
    <scope>NUCLEOTIDE SEQUENCE [LARGE SCALE GENOMIC DNA]</scope>
    <source>
        <strain evidence="2 3">DSM 29388</strain>
    </source>
</reference>
<sequence length="122" mass="13795">MEISGRIKKIFDEQSFASGFRKKELVITTQEQYPQDILIEFTQDKIDLINPLTPGDEVRISINIRGREWVNPEGVAKYFNSISGWRIEKLGAEGPSMNQYAEAPPVTSNFQSSSEGPDDLPF</sequence>
<feature type="compositionally biased region" description="Polar residues" evidence="1">
    <location>
        <begin position="106"/>
        <end position="115"/>
    </location>
</feature>
<dbReference type="Pfam" id="PF11325">
    <property type="entry name" value="DUF3127"/>
    <property type="match status" value="1"/>
</dbReference>
<dbReference type="InterPro" id="IPR021474">
    <property type="entry name" value="DUF3127"/>
</dbReference>
<evidence type="ECO:0000313" key="3">
    <source>
        <dbReference type="Proteomes" id="UP001549146"/>
    </source>
</evidence>
<accession>A0ABV2LRM0</accession>
<evidence type="ECO:0000313" key="2">
    <source>
        <dbReference type="EMBL" id="MET3731071.1"/>
    </source>
</evidence>
<dbReference type="EMBL" id="JBEPMO010000002">
    <property type="protein sequence ID" value="MET3731071.1"/>
    <property type="molecule type" value="Genomic_DNA"/>
</dbReference>
<dbReference type="RefSeq" id="WP_354506976.1">
    <property type="nucleotide sequence ID" value="NZ_JBEPMO010000002.1"/>
</dbReference>
<dbReference type="SUPFAM" id="SSF50249">
    <property type="entry name" value="Nucleic acid-binding proteins"/>
    <property type="match status" value="1"/>
</dbReference>
<dbReference type="InterPro" id="IPR012340">
    <property type="entry name" value="NA-bd_OB-fold"/>
</dbReference>
<organism evidence="2 3">
    <name type="scientific">Moheibacter stercoris</name>
    <dbReference type="NCBI Taxonomy" id="1628251"/>
    <lineage>
        <taxon>Bacteria</taxon>
        <taxon>Pseudomonadati</taxon>
        <taxon>Bacteroidota</taxon>
        <taxon>Flavobacteriia</taxon>
        <taxon>Flavobacteriales</taxon>
        <taxon>Weeksellaceae</taxon>
        <taxon>Moheibacter</taxon>
    </lineage>
</organism>
<evidence type="ECO:0000256" key="1">
    <source>
        <dbReference type="SAM" id="MobiDB-lite"/>
    </source>
</evidence>